<dbReference type="GO" id="GO:0006313">
    <property type="term" value="P:DNA transposition"/>
    <property type="evidence" value="ECO:0007669"/>
    <property type="project" value="InterPro"/>
</dbReference>
<dbReference type="InterPro" id="IPR003346">
    <property type="entry name" value="Transposase_20"/>
</dbReference>
<dbReference type="Pfam" id="PF02371">
    <property type="entry name" value="Transposase_20"/>
    <property type="match status" value="1"/>
</dbReference>
<dbReference type="InterPro" id="IPR047650">
    <property type="entry name" value="Transpos_IS110"/>
</dbReference>
<organism evidence="2 3">
    <name type="scientific">Streptomyces albus</name>
    <dbReference type="NCBI Taxonomy" id="1888"/>
    <lineage>
        <taxon>Bacteria</taxon>
        <taxon>Bacillati</taxon>
        <taxon>Actinomycetota</taxon>
        <taxon>Actinomycetes</taxon>
        <taxon>Kitasatosporales</taxon>
        <taxon>Streptomycetaceae</taxon>
        <taxon>Streptomyces</taxon>
    </lineage>
</organism>
<dbReference type="RefSeq" id="WP_135567133.1">
    <property type="nucleotide sequence ID" value="NZ_RCIY01000056.1"/>
</dbReference>
<evidence type="ECO:0000313" key="3">
    <source>
        <dbReference type="Proteomes" id="UP000298111"/>
    </source>
</evidence>
<dbReference type="AlphaFoldDB" id="A0A8H1LEJ3"/>
<evidence type="ECO:0000313" key="2">
    <source>
        <dbReference type="EMBL" id="TGG82925.1"/>
    </source>
</evidence>
<feature type="domain" description="Transposase IS116/IS110/IS902 C-terminal" evidence="1">
    <location>
        <begin position="5"/>
        <end position="88"/>
    </location>
</feature>
<dbReference type="GO" id="GO:0004803">
    <property type="term" value="F:transposase activity"/>
    <property type="evidence" value="ECO:0007669"/>
    <property type="project" value="InterPro"/>
</dbReference>
<sequence length="131" mass="14128">HPLSQVLTSMPGIGVRTAAVLLATVGDGTSFPTAAHLASYAGLAPTTKSSGTSVHGEHAPRGGNRQLKRAMFLSAFASLHDPASRTYYDRCRARGKTHTQALLRLARQRINVLFAMLRDGTFYEPRTPRPA</sequence>
<protein>
    <submittedName>
        <fullName evidence="2">IS110 family transposase</fullName>
    </submittedName>
</protein>
<proteinExistence type="predicted"/>
<feature type="non-terminal residue" evidence="2">
    <location>
        <position position="1"/>
    </location>
</feature>
<evidence type="ECO:0000259" key="1">
    <source>
        <dbReference type="Pfam" id="PF02371"/>
    </source>
</evidence>
<dbReference type="PANTHER" id="PTHR33055:SF3">
    <property type="entry name" value="PUTATIVE TRANSPOSASE FOR IS117-RELATED"/>
    <property type="match status" value="1"/>
</dbReference>
<dbReference type="PANTHER" id="PTHR33055">
    <property type="entry name" value="TRANSPOSASE FOR INSERTION SEQUENCE ELEMENT IS1111A"/>
    <property type="match status" value="1"/>
</dbReference>
<reference evidence="2 3" key="1">
    <citation type="submission" date="2018-10" db="EMBL/GenBank/DDBJ databases">
        <title>Isolation of pseudouridimycin from Streptomyces albus DSM 40763.</title>
        <authorList>
            <person name="Rosenqvist P."/>
            <person name="Metsae-Ketelae M."/>
            <person name="Virta P."/>
        </authorList>
    </citation>
    <scope>NUCLEOTIDE SEQUENCE [LARGE SCALE GENOMIC DNA]</scope>
    <source>
        <strain evidence="2 3">DSM 40763</strain>
    </source>
</reference>
<gene>
    <name evidence="2" type="ORF">D8771_16220</name>
</gene>
<dbReference type="EMBL" id="RCIY01000056">
    <property type="protein sequence ID" value="TGG82925.1"/>
    <property type="molecule type" value="Genomic_DNA"/>
</dbReference>
<name>A0A8H1LEJ3_9ACTN</name>
<accession>A0A8H1LEJ3</accession>
<comment type="caution">
    <text evidence="2">The sequence shown here is derived from an EMBL/GenBank/DDBJ whole genome shotgun (WGS) entry which is preliminary data.</text>
</comment>
<dbReference type="Proteomes" id="UP000298111">
    <property type="component" value="Unassembled WGS sequence"/>
</dbReference>
<dbReference type="GO" id="GO:0003677">
    <property type="term" value="F:DNA binding"/>
    <property type="evidence" value="ECO:0007669"/>
    <property type="project" value="InterPro"/>
</dbReference>